<gene>
    <name evidence="5" type="ORF">DEO23_10890</name>
</gene>
<evidence type="ECO:0000313" key="6">
    <source>
        <dbReference type="Proteomes" id="UP000245590"/>
    </source>
</evidence>
<dbReference type="Pfam" id="PF00392">
    <property type="entry name" value="GntR"/>
    <property type="match status" value="1"/>
</dbReference>
<dbReference type="Gene3D" id="1.20.120.530">
    <property type="entry name" value="GntR ligand-binding domain-like"/>
    <property type="match status" value="1"/>
</dbReference>
<evidence type="ECO:0000259" key="4">
    <source>
        <dbReference type="PROSITE" id="PS50949"/>
    </source>
</evidence>
<accession>A0A2U2RIM8</accession>
<dbReference type="GO" id="GO:0003677">
    <property type="term" value="F:DNA binding"/>
    <property type="evidence" value="ECO:0007669"/>
    <property type="project" value="UniProtKB-KW"/>
</dbReference>
<keyword evidence="1" id="KW-0805">Transcription regulation</keyword>
<dbReference type="PRINTS" id="PR00035">
    <property type="entry name" value="HTHGNTR"/>
</dbReference>
<dbReference type="SUPFAM" id="SSF48008">
    <property type="entry name" value="GntR ligand-binding domain-like"/>
    <property type="match status" value="1"/>
</dbReference>
<dbReference type="SMART" id="SM00345">
    <property type="entry name" value="HTH_GNTR"/>
    <property type="match status" value="1"/>
</dbReference>
<name>A0A2U2RIM8_9MICO</name>
<dbReference type="InterPro" id="IPR008920">
    <property type="entry name" value="TF_FadR/GntR_C"/>
</dbReference>
<dbReference type="OrthoDB" id="3864082at2"/>
<dbReference type="PANTHER" id="PTHR43537">
    <property type="entry name" value="TRANSCRIPTIONAL REGULATOR, GNTR FAMILY"/>
    <property type="match status" value="1"/>
</dbReference>
<evidence type="ECO:0000256" key="2">
    <source>
        <dbReference type="ARBA" id="ARBA00023125"/>
    </source>
</evidence>
<dbReference type="EMBL" id="QFKX01000004">
    <property type="protein sequence ID" value="PWH05710.1"/>
    <property type="molecule type" value="Genomic_DNA"/>
</dbReference>
<organism evidence="5 6">
    <name type="scientific">Brachybacterium endophyticum</name>
    <dbReference type="NCBI Taxonomy" id="2182385"/>
    <lineage>
        <taxon>Bacteria</taxon>
        <taxon>Bacillati</taxon>
        <taxon>Actinomycetota</taxon>
        <taxon>Actinomycetes</taxon>
        <taxon>Micrococcales</taxon>
        <taxon>Dermabacteraceae</taxon>
        <taxon>Brachybacterium</taxon>
    </lineage>
</organism>
<dbReference type="SUPFAM" id="SSF46785">
    <property type="entry name" value="Winged helix' DNA-binding domain"/>
    <property type="match status" value="1"/>
</dbReference>
<proteinExistence type="predicted"/>
<keyword evidence="2" id="KW-0238">DNA-binding</keyword>
<dbReference type="Gene3D" id="1.10.10.10">
    <property type="entry name" value="Winged helix-like DNA-binding domain superfamily/Winged helix DNA-binding domain"/>
    <property type="match status" value="1"/>
</dbReference>
<comment type="caution">
    <text evidence="5">The sequence shown here is derived from an EMBL/GenBank/DDBJ whole genome shotgun (WGS) entry which is preliminary data.</text>
</comment>
<dbReference type="PANTHER" id="PTHR43537:SF5">
    <property type="entry name" value="UXU OPERON TRANSCRIPTIONAL REGULATOR"/>
    <property type="match status" value="1"/>
</dbReference>
<dbReference type="GO" id="GO:0003700">
    <property type="term" value="F:DNA-binding transcription factor activity"/>
    <property type="evidence" value="ECO:0007669"/>
    <property type="project" value="InterPro"/>
</dbReference>
<dbReference type="PROSITE" id="PS50949">
    <property type="entry name" value="HTH_GNTR"/>
    <property type="match status" value="1"/>
</dbReference>
<dbReference type="AlphaFoldDB" id="A0A2U2RIM8"/>
<dbReference type="InterPro" id="IPR036388">
    <property type="entry name" value="WH-like_DNA-bd_sf"/>
</dbReference>
<reference evidence="5 6" key="1">
    <citation type="submission" date="2018-05" db="EMBL/GenBank/DDBJ databases">
        <title>Brachybacterium sp. M1HQ-2T, whole genome shotgun sequence.</title>
        <authorList>
            <person name="Tuo L."/>
        </authorList>
    </citation>
    <scope>NUCLEOTIDE SEQUENCE [LARGE SCALE GENOMIC DNA]</scope>
    <source>
        <strain evidence="5 6">M1HQ-2</strain>
    </source>
</reference>
<dbReference type="Proteomes" id="UP000245590">
    <property type="component" value="Unassembled WGS sequence"/>
</dbReference>
<dbReference type="InterPro" id="IPR036390">
    <property type="entry name" value="WH_DNA-bd_sf"/>
</dbReference>
<evidence type="ECO:0000313" key="5">
    <source>
        <dbReference type="EMBL" id="PWH05710.1"/>
    </source>
</evidence>
<keyword evidence="6" id="KW-1185">Reference proteome</keyword>
<dbReference type="InterPro" id="IPR000524">
    <property type="entry name" value="Tscrpt_reg_HTH_GntR"/>
</dbReference>
<sequence>MSYTSCMSSRKLSGRDAAYQHLLQVVLTDPSNAGTFLSEQDIATQLGISRTPVREAMLLLNARGLIELVPHRGAMVPALTTSQIRQLFAFRELIEVRAADLTIAAGAVPLGIMQTLVAQQEELKQDSDMASSKAFIALDGDFHLTMVRSTENEYMIEAYEAIRTRQLMVGTEAIFRMPNRREQVCEEHQQILEALAGRDLAAAERSIVQHLKTTRDVLLLT</sequence>
<dbReference type="InterPro" id="IPR011711">
    <property type="entry name" value="GntR_C"/>
</dbReference>
<evidence type="ECO:0000256" key="3">
    <source>
        <dbReference type="ARBA" id="ARBA00023163"/>
    </source>
</evidence>
<dbReference type="SMART" id="SM00895">
    <property type="entry name" value="FCD"/>
    <property type="match status" value="1"/>
</dbReference>
<keyword evidence="3" id="KW-0804">Transcription</keyword>
<feature type="domain" description="HTH gntR-type" evidence="4">
    <location>
        <begin position="12"/>
        <end position="79"/>
    </location>
</feature>
<evidence type="ECO:0000256" key="1">
    <source>
        <dbReference type="ARBA" id="ARBA00023015"/>
    </source>
</evidence>
<protein>
    <submittedName>
        <fullName evidence="5">GntR family transcriptional regulator</fullName>
    </submittedName>
</protein>
<dbReference type="Pfam" id="PF07729">
    <property type="entry name" value="FCD"/>
    <property type="match status" value="1"/>
</dbReference>